<feature type="repeat" description="ARM" evidence="2">
    <location>
        <begin position="50"/>
        <end position="93"/>
    </location>
</feature>
<protein>
    <recommendedName>
        <fullName evidence="6">Armadillo segment polarity protein</fullName>
    </recommendedName>
</protein>
<dbReference type="OrthoDB" id="195736at2759"/>
<comment type="similarity">
    <text evidence="1">Belongs to the beta-catenin family.</text>
</comment>
<dbReference type="Pfam" id="PF00514">
    <property type="entry name" value="Arm"/>
    <property type="match status" value="1"/>
</dbReference>
<dbReference type="PROSITE" id="PS50176">
    <property type="entry name" value="ARM_REPEAT"/>
    <property type="match status" value="4"/>
</dbReference>
<evidence type="ECO:0000313" key="5">
    <source>
        <dbReference type="Proteomes" id="UP000001307"/>
    </source>
</evidence>
<dbReference type="GO" id="GO:0045296">
    <property type="term" value="F:cadherin binding"/>
    <property type="evidence" value="ECO:0007669"/>
    <property type="project" value="InterPro"/>
</dbReference>
<dbReference type="InterPro" id="IPR013284">
    <property type="entry name" value="Beta-catenin"/>
</dbReference>
<accession>E4XU76</accession>
<evidence type="ECO:0000256" key="2">
    <source>
        <dbReference type="PROSITE-ProRule" id="PRU00259"/>
    </source>
</evidence>
<feature type="region of interest" description="Disordered" evidence="3">
    <location>
        <begin position="493"/>
        <end position="537"/>
    </location>
</feature>
<dbReference type="SMART" id="SM00185">
    <property type="entry name" value="ARM"/>
    <property type="match status" value="8"/>
</dbReference>
<dbReference type="GO" id="GO:0005911">
    <property type="term" value="C:cell-cell junction"/>
    <property type="evidence" value="ECO:0007669"/>
    <property type="project" value="UniProtKB-ARBA"/>
</dbReference>
<evidence type="ECO:0000256" key="1">
    <source>
        <dbReference type="ARBA" id="ARBA00005462"/>
    </source>
</evidence>
<feature type="region of interest" description="Disordered" evidence="3">
    <location>
        <begin position="627"/>
        <end position="659"/>
    </location>
</feature>
<dbReference type="Proteomes" id="UP000001307">
    <property type="component" value="Unassembled WGS sequence"/>
</dbReference>
<reference evidence="4" key="1">
    <citation type="journal article" date="2010" name="Science">
        <title>Plasticity of animal genome architecture unmasked by rapid evolution of a pelagic tunicate.</title>
        <authorList>
            <person name="Denoeud F."/>
            <person name="Henriet S."/>
            <person name="Mungpakdee S."/>
            <person name="Aury J.M."/>
            <person name="Da Silva C."/>
            <person name="Brinkmann H."/>
            <person name="Mikhaleva J."/>
            <person name="Olsen L.C."/>
            <person name="Jubin C."/>
            <person name="Canestro C."/>
            <person name="Bouquet J.M."/>
            <person name="Danks G."/>
            <person name="Poulain J."/>
            <person name="Campsteijn C."/>
            <person name="Adamski M."/>
            <person name="Cross I."/>
            <person name="Yadetie F."/>
            <person name="Muffato M."/>
            <person name="Louis A."/>
            <person name="Butcher S."/>
            <person name="Tsagkogeorga G."/>
            <person name="Konrad A."/>
            <person name="Singh S."/>
            <person name="Jensen M.F."/>
            <person name="Cong E.H."/>
            <person name="Eikeseth-Otteraa H."/>
            <person name="Noel B."/>
            <person name="Anthouard V."/>
            <person name="Porcel B.M."/>
            <person name="Kachouri-Lafond R."/>
            <person name="Nishino A."/>
            <person name="Ugolini M."/>
            <person name="Chourrout P."/>
            <person name="Nishida H."/>
            <person name="Aasland R."/>
            <person name="Huzurbazar S."/>
            <person name="Westhof E."/>
            <person name="Delsuc F."/>
            <person name="Lehrach H."/>
            <person name="Reinhardt R."/>
            <person name="Weissenbach J."/>
            <person name="Roy S.W."/>
            <person name="Artiguenave F."/>
            <person name="Postlethwait J.H."/>
            <person name="Manak J.R."/>
            <person name="Thompson E.M."/>
            <person name="Jaillon O."/>
            <person name="Du Pasquier L."/>
            <person name="Boudinot P."/>
            <person name="Liberles D.A."/>
            <person name="Volff J.N."/>
            <person name="Philippe H."/>
            <person name="Lenhard B."/>
            <person name="Roest Crollius H."/>
            <person name="Wincker P."/>
            <person name="Chourrout D."/>
        </authorList>
    </citation>
    <scope>NUCLEOTIDE SEQUENCE [LARGE SCALE GENOMIC DNA]</scope>
</reference>
<feature type="compositionally biased region" description="Basic and acidic residues" evidence="3">
    <location>
        <begin position="493"/>
        <end position="509"/>
    </location>
</feature>
<feature type="repeat" description="ARM" evidence="2">
    <location>
        <begin position="8"/>
        <end position="50"/>
    </location>
</feature>
<dbReference type="EMBL" id="FN653173">
    <property type="protein sequence ID" value="CBY13273.1"/>
    <property type="molecule type" value="Genomic_DNA"/>
</dbReference>
<dbReference type="GO" id="GO:0007155">
    <property type="term" value="P:cell adhesion"/>
    <property type="evidence" value="ECO:0007669"/>
    <property type="project" value="InterPro"/>
</dbReference>
<dbReference type="InterPro" id="IPR000225">
    <property type="entry name" value="Armadillo"/>
</dbReference>
<dbReference type="PRINTS" id="PR01869">
    <property type="entry name" value="BCATNINFAMLY"/>
</dbReference>
<feature type="compositionally biased region" description="Pro residues" evidence="3">
    <location>
        <begin position="638"/>
        <end position="650"/>
    </location>
</feature>
<feature type="repeat" description="ARM" evidence="2">
    <location>
        <begin position="177"/>
        <end position="220"/>
    </location>
</feature>
<dbReference type="SUPFAM" id="SSF48371">
    <property type="entry name" value="ARM repeat"/>
    <property type="match status" value="1"/>
</dbReference>
<sequence length="659" mass="72610">MYKFELVKAIPKLVDYLKNSDTQIVQSASQTLHQFSKREAAKSQLVTQRNVIPTLIIVLQQTNDPDTARAVTGTLHNVSQSDPGRKIIYQSSGIPALVKVLQCSVDAVVFYAITTIHNLLLHIKESKQNLRQTNATHLMVDLLQKKGNVKFLAICTDCLHLLSYQHNETKMQMFQANAAHHLINIMNQNTYEKLLWTTSRVLKVLSVCNQNKRAIVEAGGVLALGLHLQNGSSRLLSNCLWTLRNLSDCATHVGGLGPLLQALLQRLSSTDHQNIVIACGTLANLSCNNVQNKVDIVRHGGIENLLRVIQQVGDRPEIVEPAICALKHITSRHPEAERAQSMVREAMNGTGLQHLHRLLQPGNAKTTVRKGVLLVLKNLAQEAGCRRALGQADIVGELTSMAMQSGQTLQQDQNNRESLSILDSIMGIFVGLIREPQMKMQIKSPTNIAFFLQIFHHPALQLPVGALLGHLCVTETDVLAEIERNNVREQVERTFQHSESRRAELERRNRQQVPPPQMGGTAQQPGHPVPGGYPAMTPVSQGHPGMGHMPPNGAMGHGHPGFDPAMVPPQGHPGHSNHPAFHQMPPGHFDPNQVFPPQHHNPTMTPPMTPEGQMVHSGFHPGQAHTVHGPPQGHHIPPQQPPQVQAPPHAPMSNWFESI</sequence>
<organism evidence="4">
    <name type="scientific">Oikopleura dioica</name>
    <name type="common">Tunicate</name>
    <dbReference type="NCBI Taxonomy" id="34765"/>
    <lineage>
        <taxon>Eukaryota</taxon>
        <taxon>Metazoa</taxon>
        <taxon>Chordata</taxon>
        <taxon>Tunicata</taxon>
        <taxon>Appendicularia</taxon>
        <taxon>Copelata</taxon>
        <taxon>Oikopleuridae</taxon>
        <taxon>Oikopleura</taxon>
    </lineage>
</organism>
<gene>
    <name evidence="4" type="ORF">GSOID_T00004053001</name>
</gene>
<dbReference type="InterPro" id="IPR011989">
    <property type="entry name" value="ARM-like"/>
</dbReference>
<dbReference type="InParanoid" id="E4XU76"/>
<evidence type="ECO:0000313" key="4">
    <source>
        <dbReference type="EMBL" id="CBY13273.1"/>
    </source>
</evidence>
<name>E4XU76_OIKDI</name>
<keyword evidence="5" id="KW-1185">Reference proteome</keyword>
<dbReference type="PANTHER" id="PTHR45976">
    <property type="entry name" value="ARMADILLO SEGMENT POLARITY PROTEIN"/>
    <property type="match status" value="1"/>
</dbReference>
<dbReference type="AlphaFoldDB" id="E4XU76"/>
<dbReference type="Gene3D" id="1.25.10.10">
    <property type="entry name" value="Leucine-rich Repeat Variant"/>
    <property type="match status" value="1"/>
</dbReference>
<feature type="compositionally biased region" description="Low complexity" evidence="3">
    <location>
        <begin position="627"/>
        <end position="637"/>
    </location>
</feature>
<evidence type="ECO:0008006" key="6">
    <source>
        <dbReference type="Google" id="ProtNLM"/>
    </source>
</evidence>
<proteinExistence type="inferred from homology"/>
<feature type="repeat" description="ARM" evidence="2">
    <location>
        <begin position="300"/>
        <end position="337"/>
    </location>
</feature>
<dbReference type="InterPro" id="IPR016024">
    <property type="entry name" value="ARM-type_fold"/>
</dbReference>
<evidence type="ECO:0000256" key="3">
    <source>
        <dbReference type="SAM" id="MobiDB-lite"/>
    </source>
</evidence>